<dbReference type="Gene3D" id="3.90.75.10">
    <property type="entry name" value="Homing Intron 3 (I-ppo) Encoded Endonuclease, Chain A"/>
    <property type="match status" value="1"/>
</dbReference>
<dbReference type="SUPFAM" id="SSF54060">
    <property type="entry name" value="His-Me finger endonucleases"/>
    <property type="match status" value="1"/>
</dbReference>
<proteinExistence type="predicted"/>
<evidence type="ECO:0000313" key="2">
    <source>
        <dbReference type="EMBL" id="CAB5223992.1"/>
    </source>
</evidence>
<gene>
    <name evidence="2" type="ORF">UFOVP389_27</name>
</gene>
<dbReference type="InterPro" id="IPR044930">
    <property type="entry name" value="Homing_endonuclease_His-Me"/>
</dbReference>
<accession>A0A6J7X0R4</accession>
<reference evidence="2" key="1">
    <citation type="submission" date="2020-05" db="EMBL/GenBank/DDBJ databases">
        <authorList>
            <person name="Chiriac C."/>
            <person name="Salcher M."/>
            <person name="Ghai R."/>
            <person name="Kavagutti S V."/>
        </authorList>
    </citation>
    <scope>NUCLEOTIDE SEQUENCE</scope>
</reference>
<feature type="region of interest" description="Disordered" evidence="1">
    <location>
        <begin position="79"/>
        <end position="119"/>
    </location>
</feature>
<evidence type="ECO:0000256" key="1">
    <source>
        <dbReference type="SAM" id="MobiDB-lite"/>
    </source>
</evidence>
<sequence length="119" mass="13740">MARPKSDPTTRFFSKVLITDDCWLWQGGLDNDGYGLFQLDGKQWRAHRYSQHIHNGLDNALPVVMHTCDNPRCVNPNHLQNGTVQDNSLDKISKGRHKGWTFPNHWKKGKKKQSDGSWK</sequence>
<evidence type="ECO:0008006" key="3">
    <source>
        <dbReference type="Google" id="ProtNLM"/>
    </source>
</evidence>
<dbReference type="InterPro" id="IPR044925">
    <property type="entry name" value="His-Me_finger_sf"/>
</dbReference>
<organism evidence="2">
    <name type="scientific">uncultured Caudovirales phage</name>
    <dbReference type="NCBI Taxonomy" id="2100421"/>
    <lineage>
        <taxon>Viruses</taxon>
        <taxon>Duplodnaviria</taxon>
        <taxon>Heunggongvirae</taxon>
        <taxon>Uroviricota</taxon>
        <taxon>Caudoviricetes</taxon>
        <taxon>Peduoviridae</taxon>
        <taxon>Maltschvirus</taxon>
        <taxon>Maltschvirus maltsch</taxon>
    </lineage>
</organism>
<dbReference type="EMBL" id="LR798332">
    <property type="protein sequence ID" value="CAB5223992.1"/>
    <property type="molecule type" value="Genomic_DNA"/>
</dbReference>
<dbReference type="GO" id="GO:0004519">
    <property type="term" value="F:endonuclease activity"/>
    <property type="evidence" value="ECO:0007669"/>
    <property type="project" value="InterPro"/>
</dbReference>
<protein>
    <recommendedName>
        <fullName evidence="3">HNH nuclease</fullName>
    </recommendedName>
</protein>
<name>A0A6J7X0R4_9CAUD</name>
<feature type="compositionally biased region" description="Basic residues" evidence="1">
    <location>
        <begin position="94"/>
        <end position="111"/>
    </location>
</feature>